<dbReference type="Proteomes" id="UP000252355">
    <property type="component" value="Unassembled WGS sequence"/>
</dbReference>
<feature type="chain" id="PRO_5016663280" description="Carboxypeptidase regulatory-like domain-containing protein" evidence="1">
    <location>
        <begin position="21"/>
        <end position="1075"/>
    </location>
</feature>
<dbReference type="AlphaFoldDB" id="A0A367ZMJ8"/>
<accession>A0A367ZMJ8</accession>
<sequence length="1075" mass="116163">MPRKWFTLCTLLALVMGVVAFTGCGGGGGGGGGITGPTNPGTNEGATTGNGVLTGVVTNGEIAGSLRLSVLAEVSDPAANVEVEAGDYDSTGEFVSFNKKATTNAKGEYRLEGLPTDRKNIIIRARIPGETEPFEGVVPYIPTDGIATAPIIDKNTKFQAKLVKFAEKIDQTFELNVGEVISKIPPKTLAQLSENEIKGIAEAFVNREKAQLKTFRNAGLPDDKFTEFRKFAFTLQREINDGILKGLYSPNEGWKLFDDQLRLRAKSMGLPPDVLLALQDVDRTLVGQTLPQVVTNAEVKNQFQRQFEFKNTIERIEAVVAALKVFVPTYVTQATYDTIAKGVERLTLALQSAPDRNAIEQILQADPVHGLIKEAIKKLYVDLKLFEGNPPRFTQLYPTPAETAQIKSTAGYAPDLADLTITGALRTQTTPSAAPPTPDQIAAFHQQFRDLIIKKIQAVLTALSADQAKALFVLLMQGPDLGLFVPPAQVQQAGGLPTTIDNAQLMGIIKAVGDDKFIDPPPGFPPAPAEWGHLAKVHPDSQLNGAPVPESTVPTVYTGVFTAPPTPTTPPTFKITGVQANVPVPTPQGQHFVGPLAKKDSAAGVTFWIGANTPAECQFLPPNDQVKNAMLGFVGQIVDIEGTIEAKDPTTGAPKQVRVITIKVAEKVGFVPPGFVPPENPVAPPPVEVPLDAIDFAKEVVFFNKYPESVDPQNKFAIRWNEPNSTTAREALVKFDPATLNKFPGFALGYIMLDHVGHTVQAAGLYSPSKNVIFLTKLLDTFWGDNPPPRTVQPPQPPTGEIVEKVGLLQSIQPNVILRETKPDNTTQDWILEAPAGAAIPLAELLRPWVGWKLKNGGQPKPQTTNTFILLDLKEASSPITGQVTKTGTLSKDIPTSRWMLQVDKNETLVIEPTPQYNTVLGTFIGKAITVTGKFFTDASNVGHLYAEVVKGEGDTTIPPAQMLILRAYPIPGGLAKTDAGFFLIHPRAPTPTGDQMILFNPDTHWMDIRLIQVAPTLQTQLQALVNKYTTTMAPVEIKGFYGPDVPETEGTTTKLRKQFVPVEVKEFSPPSSTP</sequence>
<name>A0A367ZMJ8_9BACT</name>
<keyword evidence="1" id="KW-0732">Signal</keyword>
<evidence type="ECO:0000256" key="1">
    <source>
        <dbReference type="SAM" id="SignalP"/>
    </source>
</evidence>
<dbReference type="PROSITE" id="PS51257">
    <property type="entry name" value="PROKAR_LIPOPROTEIN"/>
    <property type="match status" value="1"/>
</dbReference>
<evidence type="ECO:0008006" key="4">
    <source>
        <dbReference type="Google" id="ProtNLM"/>
    </source>
</evidence>
<evidence type="ECO:0000313" key="2">
    <source>
        <dbReference type="EMBL" id="RCK79343.1"/>
    </source>
</evidence>
<evidence type="ECO:0000313" key="3">
    <source>
        <dbReference type="Proteomes" id="UP000252355"/>
    </source>
</evidence>
<reference evidence="2 3" key="1">
    <citation type="submission" date="2018-05" db="EMBL/GenBank/DDBJ databases">
        <title>A metagenomic window into the 2 km-deep terrestrial subsurface aquifer revealed taxonomically and functionally diverse microbial community comprising novel uncultured bacterial lineages.</title>
        <authorList>
            <person name="Kadnikov V.V."/>
            <person name="Mardanov A.V."/>
            <person name="Beletsky A.V."/>
            <person name="Banks D."/>
            <person name="Pimenov N.V."/>
            <person name="Frank Y.A."/>
            <person name="Karnachuk O.V."/>
            <person name="Ravin N.V."/>
        </authorList>
    </citation>
    <scope>NUCLEOTIDE SEQUENCE [LARGE SCALE GENOMIC DNA]</scope>
    <source>
        <strain evidence="2">BY5</strain>
    </source>
</reference>
<gene>
    <name evidence="2" type="ORF">OZSIB_0214</name>
</gene>
<comment type="caution">
    <text evidence="2">The sequence shown here is derived from an EMBL/GenBank/DDBJ whole genome shotgun (WGS) entry which is preliminary data.</text>
</comment>
<feature type="signal peptide" evidence="1">
    <location>
        <begin position="1"/>
        <end position="20"/>
    </location>
</feature>
<protein>
    <recommendedName>
        <fullName evidence="4">Carboxypeptidase regulatory-like domain-containing protein</fullName>
    </recommendedName>
</protein>
<dbReference type="EMBL" id="QOQW01000014">
    <property type="protein sequence ID" value="RCK79343.1"/>
    <property type="molecule type" value="Genomic_DNA"/>
</dbReference>
<proteinExistence type="predicted"/>
<organism evidence="2 3">
    <name type="scientific">Candidatus Ozemobacter sibiricus</name>
    <dbReference type="NCBI Taxonomy" id="2268124"/>
    <lineage>
        <taxon>Bacteria</taxon>
        <taxon>Candidatus Ozemobacteria</taxon>
        <taxon>Candidatus Ozemobacterales</taxon>
        <taxon>Candidatus Ozemobacteraceae</taxon>
        <taxon>Candidatus Ozemobacter</taxon>
    </lineage>
</organism>